<sequence length="382" mass="43757">MVSWSNRVYILDGVVPSEDPRLSDIYDNHRSNILNSHIHRLNEALPLTLFQHAFKATQQTIRQFKLVQRQRTLNLRRWRHEQVQQSQHTLLQCIYYITVELGDTVMASRAYRKCLAPAERINLIGTYSERIMFTAQALSKHFVVRGIPHPTIELIDAAVVLKATYHAVISALCRRANVCVLPPYDDLQGVMRQFDQAWVIFEELACRAYFEDQFNAPPSLFDDTDMFQVLMMQTAERAISKGLMTLVQVQESDPEVMVGLPRLTLICGLLHMPDCVSLVHPTEAFRLFKREVRTMASIQESLQVLTEEEVDELEKWCAGIQSYENRSSLSGFTMLKSFPSTPPGSNLSAIFRVICRVADELQSGNRAKEFSQLMGNVIRTFE</sequence>
<accession>A0A177WHC4</accession>
<evidence type="ECO:0000313" key="1">
    <source>
        <dbReference type="EMBL" id="OAJ38900.1"/>
    </source>
</evidence>
<gene>
    <name evidence="1" type="ORF">BDEG_22794</name>
</gene>
<protein>
    <submittedName>
        <fullName evidence="1">Uncharacterized protein</fullName>
    </submittedName>
</protein>
<evidence type="ECO:0000313" key="2">
    <source>
        <dbReference type="Proteomes" id="UP000077115"/>
    </source>
</evidence>
<organism evidence="1 2">
    <name type="scientific">Batrachochytrium dendrobatidis (strain JEL423)</name>
    <dbReference type="NCBI Taxonomy" id="403673"/>
    <lineage>
        <taxon>Eukaryota</taxon>
        <taxon>Fungi</taxon>
        <taxon>Fungi incertae sedis</taxon>
        <taxon>Chytridiomycota</taxon>
        <taxon>Chytridiomycota incertae sedis</taxon>
        <taxon>Chytridiomycetes</taxon>
        <taxon>Rhizophydiales</taxon>
        <taxon>Rhizophydiales incertae sedis</taxon>
        <taxon>Batrachochytrium</taxon>
    </lineage>
</organism>
<dbReference type="VEuPathDB" id="FungiDB:BDEG_22794"/>
<name>A0A177WHC4_BATDL</name>
<dbReference type="OrthoDB" id="20035at2759"/>
<dbReference type="Proteomes" id="UP000077115">
    <property type="component" value="Unassembled WGS sequence"/>
</dbReference>
<dbReference type="AlphaFoldDB" id="A0A177WHC4"/>
<reference evidence="1 2" key="2">
    <citation type="submission" date="2016-05" db="EMBL/GenBank/DDBJ databases">
        <title>Lineage-specific infection strategies underlie the spectrum of fungal disease in amphibians.</title>
        <authorList>
            <person name="Cuomo C.A."/>
            <person name="Farrer R.A."/>
            <person name="James T."/>
            <person name="Longcore J."/>
            <person name="Birren B."/>
        </authorList>
    </citation>
    <scope>NUCLEOTIDE SEQUENCE [LARGE SCALE GENOMIC DNA]</scope>
    <source>
        <strain evidence="1 2">JEL423</strain>
    </source>
</reference>
<reference evidence="1 2" key="1">
    <citation type="submission" date="2006-10" db="EMBL/GenBank/DDBJ databases">
        <title>The Genome Sequence of Batrachochytrium dendrobatidis JEL423.</title>
        <authorList>
            <consortium name="The Broad Institute Genome Sequencing Platform"/>
            <person name="Birren B."/>
            <person name="Lander E."/>
            <person name="Galagan J."/>
            <person name="Cuomo C."/>
            <person name="Devon K."/>
            <person name="Jaffe D."/>
            <person name="Butler J."/>
            <person name="Alvarez P."/>
            <person name="Gnerre S."/>
            <person name="Grabherr M."/>
            <person name="Kleber M."/>
            <person name="Mauceli E."/>
            <person name="Brockman W."/>
            <person name="Young S."/>
            <person name="LaButti K."/>
            <person name="Sykes S."/>
            <person name="DeCaprio D."/>
            <person name="Crawford M."/>
            <person name="Koehrsen M."/>
            <person name="Engels R."/>
            <person name="Montgomery P."/>
            <person name="Pearson M."/>
            <person name="Howarth C."/>
            <person name="Larson L."/>
            <person name="White J."/>
            <person name="O'Leary S."/>
            <person name="Kodira C."/>
            <person name="Zeng Q."/>
            <person name="Yandava C."/>
            <person name="Alvarado L."/>
            <person name="Longcore J."/>
            <person name="James T."/>
        </authorList>
    </citation>
    <scope>NUCLEOTIDE SEQUENCE [LARGE SCALE GENOMIC DNA]</scope>
    <source>
        <strain evidence="1 2">JEL423</strain>
    </source>
</reference>
<dbReference type="EMBL" id="DS022302">
    <property type="protein sequence ID" value="OAJ38900.1"/>
    <property type="molecule type" value="Genomic_DNA"/>
</dbReference>
<proteinExistence type="predicted"/>